<protein>
    <submittedName>
        <fullName evidence="1">Uncharacterized protein</fullName>
    </submittedName>
</protein>
<dbReference type="RefSeq" id="WP_089338353.1">
    <property type="nucleotide sequence ID" value="NZ_FZNO01000028.1"/>
</dbReference>
<keyword evidence="2" id="KW-1185">Reference proteome</keyword>
<name>A0A238ZGM5_9ACTN</name>
<evidence type="ECO:0000313" key="2">
    <source>
        <dbReference type="Proteomes" id="UP000198403"/>
    </source>
</evidence>
<dbReference type="Proteomes" id="UP000198403">
    <property type="component" value="Unassembled WGS sequence"/>
</dbReference>
<proteinExistence type="predicted"/>
<accession>A0A238ZGM5</accession>
<gene>
    <name evidence="1" type="ORF">SAMN06272737_12821</name>
</gene>
<evidence type="ECO:0000313" key="1">
    <source>
        <dbReference type="EMBL" id="SNR81824.1"/>
    </source>
</evidence>
<dbReference type="OrthoDB" id="5193090at2"/>
<organism evidence="1 2">
    <name type="scientific">Blastococcus mobilis</name>
    <dbReference type="NCBI Taxonomy" id="1938746"/>
    <lineage>
        <taxon>Bacteria</taxon>
        <taxon>Bacillati</taxon>
        <taxon>Actinomycetota</taxon>
        <taxon>Actinomycetes</taxon>
        <taxon>Geodermatophilales</taxon>
        <taxon>Geodermatophilaceae</taxon>
        <taxon>Blastococcus</taxon>
    </lineage>
</organism>
<sequence length="76" mass="8120">MRKGLIALTLGEVAVLVGALAGYLVAITRTLRRVSQTLARVTMGVRAIEHQTEPIGPALQKVNADLDAVASVLERR</sequence>
<dbReference type="AlphaFoldDB" id="A0A238ZGM5"/>
<reference evidence="1 2" key="1">
    <citation type="submission" date="2017-06" db="EMBL/GenBank/DDBJ databases">
        <authorList>
            <person name="Kim H.J."/>
            <person name="Triplett B.A."/>
        </authorList>
    </citation>
    <scope>NUCLEOTIDE SEQUENCE [LARGE SCALE GENOMIC DNA]</scope>
    <source>
        <strain evidence="1 2">DSM 44272</strain>
    </source>
</reference>
<dbReference type="EMBL" id="FZNO01000028">
    <property type="protein sequence ID" value="SNR81824.1"/>
    <property type="molecule type" value="Genomic_DNA"/>
</dbReference>